<dbReference type="RefSeq" id="WP_230937467.1">
    <property type="nucleotide sequence ID" value="NZ_FAUT01000002.1"/>
</dbReference>
<keyword evidence="9" id="KW-1185">Reference proteome</keyword>
<dbReference type="InterPro" id="IPR050418">
    <property type="entry name" value="D-iso_2-hydroxyacid_DH_PdxB"/>
</dbReference>
<organism evidence="8 9">
    <name type="scientific">Campylobacter hyointestinalis subsp. hyointestinalis</name>
    <dbReference type="NCBI Taxonomy" id="91352"/>
    <lineage>
        <taxon>Bacteria</taxon>
        <taxon>Pseudomonadati</taxon>
        <taxon>Campylobacterota</taxon>
        <taxon>Epsilonproteobacteria</taxon>
        <taxon>Campylobacterales</taxon>
        <taxon>Campylobacteraceae</taxon>
        <taxon>Campylobacter</taxon>
    </lineage>
</organism>
<dbReference type="SUPFAM" id="SSF52283">
    <property type="entry name" value="Formate/glycerate dehydrogenase catalytic domain-like"/>
    <property type="match status" value="1"/>
</dbReference>
<reference evidence="9 10" key="1">
    <citation type="submission" date="2015-11" db="EMBL/GenBank/DDBJ databases">
        <authorList>
            <consortium name="Pathogen Informatics"/>
        </authorList>
    </citation>
    <scope>NUCLEOTIDE SEQUENCE [LARGE SCALE GENOMIC DNA]</scope>
    <source>
        <strain evidence="8 9">006A-0059</strain>
        <strain evidence="7 10">006A-0191</strain>
    </source>
</reference>
<dbReference type="EMBL" id="FAVB01000002">
    <property type="protein sequence ID" value="CUU78177.1"/>
    <property type="molecule type" value="Genomic_DNA"/>
</dbReference>
<dbReference type="SUPFAM" id="SSF51735">
    <property type="entry name" value="NAD(P)-binding Rossmann-fold domains"/>
    <property type="match status" value="1"/>
</dbReference>
<evidence type="ECO:0000256" key="1">
    <source>
        <dbReference type="ARBA" id="ARBA00005854"/>
    </source>
</evidence>
<dbReference type="PROSITE" id="PS00671">
    <property type="entry name" value="D_2_HYDROXYACID_DH_3"/>
    <property type="match status" value="1"/>
</dbReference>
<protein>
    <submittedName>
        <fullName evidence="8">2-hydroxyacid dehydrogenase</fullName>
        <ecNumber evidence="8">1.-.-.-</ecNumber>
        <ecNumber evidence="8">1.1.1.272</ecNumber>
    </submittedName>
</protein>
<evidence type="ECO:0000256" key="4">
    <source>
        <dbReference type="RuleBase" id="RU003719"/>
    </source>
</evidence>
<dbReference type="EC" id="1.-.-.-" evidence="8"/>
<dbReference type="EMBL" id="FAUW01000001">
    <property type="protein sequence ID" value="CUU70973.1"/>
    <property type="molecule type" value="Genomic_DNA"/>
</dbReference>
<evidence type="ECO:0000256" key="2">
    <source>
        <dbReference type="ARBA" id="ARBA00023002"/>
    </source>
</evidence>
<dbReference type="PANTHER" id="PTHR43761:SF1">
    <property type="entry name" value="D-ISOMER SPECIFIC 2-HYDROXYACID DEHYDROGENASE CATALYTIC DOMAIN-CONTAINING PROTEIN-RELATED"/>
    <property type="match status" value="1"/>
</dbReference>
<evidence type="ECO:0000313" key="8">
    <source>
        <dbReference type="EMBL" id="CUU78177.1"/>
    </source>
</evidence>
<dbReference type="Pfam" id="PF00389">
    <property type="entry name" value="2-Hacid_dh"/>
    <property type="match status" value="1"/>
</dbReference>
<dbReference type="InterPro" id="IPR029753">
    <property type="entry name" value="D-isomer_DH_CS"/>
</dbReference>
<name>A0A0S4RXR3_CAMHY</name>
<proteinExistence type="inferred from homology"/>
<evidence type="ECO:0000259" key="5">
    <source>
        <dbReference type="Pfam" id="PF00389"/>
    </source>
</evidence>
<evidence type="ECO:0000259" key="6">
    <source>
        <dbReference type="Pfam" id="PF02826"/>
    </source>
</evidence>
<dbReference type="GO" id="GO:0050578">
    <property type="term" value="F:(2R)-2-hydroxyacid dehydrogenase (NADP+) activity"/>
    <property type="evidence" value="ECO:0007669"/>
    <property type="project" value="UniProtKB-EC"/>
</dbReference>
<dbReference type="Proteomes" id="UP000052257">
    <property type="component" value="Unassembled WGS sequence"/>
</dbReference>
<dbReference type="PANTHER" id="PTHR43761">
    <property type="entry name" value="D-ISOMER SPECIFIC 2-HYDROXYACID DEHYDROGENASE FAMILY PROTEIN (AFU_ORTHOLOGUE AFUA_1G13630)"/>
    <property type="match status" value="1"/>
</dbReference>
<dbReference type="InterPro" id="IPR006140">
    <property type="entry name" value="D-isomer_DH_NAD-bd"/>
</dbReference>
<dbReference type="AlphaFoldDB" id="A0A0S4RXR3"/>
<dbReference type="Proteomes" id="UP000052237">
    <property type="component" value="Unassembled WGS sequence"/>
</dbReference>
<keyword evidence="2 4" id="KW-0560">Oxidoreductase</keyword>
<evidence type="ECO:0000313" key="10">
    <source>
        <dbReference type="Proteomes" id="UP000052257"/>
    </source>
</evidence>
<dbReference type="NCBIfam" id="NF006263">
    <property type="entry name" value="PRK08410.1"/>
    <property type="match status" value="1"/>
</dbReference>
<sequence>MKMSEATQGGISVKIVCLDSDTLGNDIDLNAYFSEFAEFISYPKTEPSQTIQRLKDADIVITNKVLITKEVILKTNLKLICVSATGVNNIDLEAAKVANIPVKNVAGYSTSSVAQQAFASLLALRNQVAYYDEYCKREDGWSSSPIFVHLDKPIFELEGKSFCVIGLGEIGKKVANIAKSFGCVVSYYSTSGANRNNEFKQVSFDEALKSDIISIHSPLNENTKGLFDEKALSHLKDGAILMNYGRGGIVDEKVIAKLVDEREIYFASDVLETEPMKKNHPFLNVKNKHRLLITPHIAWASVEARKRLLNLIVKNIKDFIKG</sequence>
<feature type="domain" description="D-isomer specific 2-hydroxyacid dehydrogenase NAD-binding" evidence="6">
    <location>
        <begin position="119"/>
        <end position="298"/>
    </location>
</feature>
<evidence type="ECO:0000256" key="3">
    <source>
        <dbReference type="ARBA" id="ARBA00023027"/>
    </source>
</evidence>
<dbReference type="EC" id="1.1.1.272" evidence="8"/>
<dbReference type="Pfam" id="PF02826">
    <property type="entry name" value="2-Hacid_dh_C"/>
    <property type="match status" value="1"/>
</dbReference>
<dbReference type="InterPro" id="IPR036291">
    <property type="entry name" value="NAD(P)-bd_dom_sf"/>
</dbReference>
<dbReference type="InterPro" id="IPR006139">
    <property type="entry name" value="D-isomer_2_OHA_DH_cat_dom"/>
</dbReference>
<accession>A0A9W5EPH4</accession>
<comment type="similarity">
    <text evidence="1 4">Belongs to the D-isomer specific 2-hydroxyacid dehydrogenase family.</text>
</comment>
<dbReference type="Gene3D" id="3.40.50.720">
    <property type="entry name" value="NAD(P)-binding Rossmann-like Domain"/>
    <property type="match status" value="2"/>
</dbReference>
<keyword evidence="3" id="KW-0520">NAD</keyword>
<gene>
    <name evidence="8" type="primary">hprA</name>
    <name evidence="8" type="ORF">ERS686654_00933</name>
    <name evidence="7" type="ORF">ERS739220_00292</name>
</gene>
<dbReference type="GO" id="GO:0051287">
    <property type="term" value="F:NAD binding"/>
    <property type="evidence" value="ECO:0007669"/>
    <property type="project" value="InterPro"/>
</dbReference>
<evidence type="ECO:0000313" key="9">
    <source>
        <dbReference type="Proteomes" id="UP000052237"/>
    </source>
</evidence>
<evidence type="ECO:0000313" key="7">
    <source>
        <dbReference type="EMBL" id="CUU70973.1"/>
    </source>
</evidence>
<accession>A0A0S4RXR3</accession>
<feature type="domain" description="D-isomer specific 2-hydroxyacid dehydrogenase catalytic" evidence="5">
    <location>
        <begin position="33"/>
        <end position="322"/>
    </location>
</feature>
<comment type="caution">
    <text evidence="8">The sequence shown here is derived from an EMBL/GenBank/DDBJ whole genome shotgun (WGS) entry which is preliminary data.</text>
</comment>